<proteinExistence type="predicted"/>
<dbReference type="GeneID" id="10527851"/>
<accession>E3JPW1</accession>
<evidence type="ECO:0000313" key="3">
    <source>
        <dbReference type="Proteomes" id="UP000008783"/>
    </source>
</evidence>
<reference key="1">
    <citation type="submission" date="2007-01" db="EMBL/GenBank/DDBJ databases">
        <title>The Genome Sequence of Puccinia graminis f. sp. tritici Strain CRL 75-36-700-3.</title>
        <authorList>
            <consortium name="The Broad Institute Genome Sequencing Platform"/>
            <person name="Birren B."/>
            <person name="Lander E."/>
            <person name="Galagan J."/>
            <person name="Nusbaum C."/>
            <person name="Devon K."/>
            <person name="Cuomo C."/>
            <person name="Jaffe D."/>
            <person name="Butler J."/>
            <person name="Alvarez P."/>
            <person name="Gnerre S."/>
            <person name="Grabherr M."/>
            <person name="Mauceli E."/>
            <person name="Brockman W."/>
            <person name="Young S."/>
            <person name="LaButti K."/>
            <person name="Sykes S."/>
            <person name="DeCaprio D."/>
            <person name="Crawford M."/>
            <person name="Koehrsen M."/>
            <person name="Engels R."/>
            <person name="Montgomery P."/>
            <person name="Pearson M."/>
            <person name="Howarth C."/>
            <person name="Larson L."/>
            <person name="White J."/>
            <person name="Zeng Q."/>
            <person name="Kodira C."/>
            <person name="Yandava C."/>
            <person name="Alvarado L."/>
            <person name="O'Leary S."/>
            <person name="Szabo L."/>
            <person name="Dean R."/>
            <person name="Schein J."/>
        </authorList>
    </citation>
    <scope>NUCLEOTIDE SEQUENCE</scope>
    <source>
        <strain>CRL 75-36-700-3</strain>
    </source>
</reference>
<dbReference type="EMBL" id="DS178262">
    <property type="protein sequence ID" value="EFP74651.2"/>
    <property type="molecule type" value="Genomic_DNA"/>
</dbReference>
<dbReference type="AlphaFoldDB" id="E3JPW1"/>
<evidence type="ECO:0000256" key="1">
    <source>
        <dbReference type="SAM" id="MobiDB-lite"/>
    </source>
</evidence>
<dbReference type="HOGENOM" id="CLU_033090_3_0_1"/>
<dbReference type="KEGG" id="pgr:PGTG_00607"/>
<name>E3JPW1_PUCGT</name>
<dbReference type="Proteomes" id="UP000008783">
    <property type="component" value="Unassembled WGS sequence"/>
</dbReference>
<protein>
    <submittedName>
        <fullName evidence="2">Uncharacterized protein</fullName>
    </submittedName>
</protein>
<dbReference type="PANTHER" id="PTHR33069:SF3">
    <property type="entry name" value="DYNEIN HEAVY CHAIN TAIL DOMAIN-CONTAINING PROTEIN"/>
    <property type="match status" value="1"/>
</dbReference>
<feature type="region of interest" description="Disordered" evidence="1">
    <location>
        <begin position="1"/>
        <end position="26"/>
    </location>
</feature>
<evidence type="ECO:0000313" key="2">
    <source>
        <dbReference type="EMBL" id="EFP74651.2"/>
    </source>
</evidence>
<dbReference type="InParanoid" id="E3JPW1"/>
<sequence>MSDSQTQSNAALGPIPNSSKETQGLRYGDLVVHGFINLIGKHDPHGESDKNSQDSSIKEYPSSDEDDTDEDSDEEDLSDDEVSTVLSGAASTQEDFSADDVSDECSGAFPTEEDIAATKAKPERDVAAVHKKLQKDLFDSLQSSLLPRLRQQITSMSLSLDPTNLLKSPDLHLKLILDIQSEFELTWAQIEFAVRTIGPTLSKSLPEDDPDDPLHKEFKNFRTGTLRRWLHLRLTRHVFKFFKEAYASIQQLQLSHEMPGNSSPRAFSSTRKSRYASSVLEDIDDSIEWLTKSEICLVQLDWPNKIQNISLTLTTLLTFIIDETTRSQRKKKRSKSKARSESAIQFVKSLLPIAKLSRLFCNKQLEWSANHRSLPLSTELSSQQLRTLVYLPVRADDSLDHLRDLLRKENWEDESIDCSALRDVVNDIRQAFEYALFLIPLHFVPLIPNTNGYLSQDYFRNWFTTWSTQWNLAMVNVSRSIQLLER</sequence>
<dbReference type="OrthoDB" id="10311877at2759"/>
<feature type="compositionally biased region" description="Polar residues" evidence="1">
    <location>
        <begin position="1"/>
        <end position="22"/>
    </location>
</feature>
<reference evidence="3" key="2">
    <citation type="journal article" date="2011" name="Proc. Natl. Acad. Sci. U.S.A.">
        <title>Obligate biotrophy features unraveled by the genomic analysis of rust fungi.</title>
        <authorList>
            <person name="Duplessis S."/>
            <person name="Cuomo C.A."/>
            <person name="Lin Y.-C."/>
            <person name="Aerts A."/>
            <person name="Tisserant E."/>
            <person name="Veneault-Fourrey C."/>
            <person name="Joly D.L."/>
            <person name="Hacquard S."/>
            <person name="Amselem J."/>
            <person name="Cantarel B.L."/>
            <person name="Chiu R."/>
            <person name="Coutinho P.M."/>
            <person name="Feau N."/>
            <person name="Field M."/>
            <person name="Frey P."/>
            <person name="Gelhaye E."/>
            <person name="Goldberg J."/>
            <person name="Grabherr M.G."/>
            <person name="Kodira C.D."/>
            <person name="Kohler A."/>
            <person name="Kuees U."/>
            <person name="Lindquist E.A."/>
            <person name="Lucas S.M."/>
            <person name="Mago R."/>
            <person name="Mauceli E."/>
            <person name="Morin E."/>
            <person name="Murat C."/>
            <person name="Pangilinan J.L."/>
            <person name="Park R."/>
            <person name="Pearson M."/>
            <person name="Quesneville H."/>
            <person name="Rouhier N."/>
            <person name="Sakthikumar S."/>
            <person name="Salamov A.A."/>
            <person name="Schmutz J."/>
            <person name="Selles B."/>
            <person name="Shapiro H."/>
            <person name="Tanguay P."/>
            <person name="Tuskan G.A."/>
            <person name="Henrissat B."/>
            <person name="Van de Peer Y."/>
            <person name="Rouze P."/>
            <person name="Ellis J.G."/>
            <person name="Dodds P.N."/>
            <person name="Schein J.E."/>
            <person name="Zhong S."/>
            <person name="Hamelin R.C."/>
            <person name="Grigoriev I.V."/>
            <person name="Szabo L.J."/>
            <person name="Martin F."/>
        </authorList>
    </citation>
    <scope>NUCLEOTIDE SEQUENCE [LARGE SCALE GENOMIC DNA]</scope>
    <source>
        <strain evidence="3">CRL 75-36-700-3 / race SCCL</strain>
    </source>
</reference>
<gene>
    <name evidence="2" type="ORF">PGTG_00607</name>
</gene>
<feature type="compositionally biased region" description="Polar residues" evidence="1">
    <location>
        <begin position="84"/>
        <end position="95"/>
    </location>
</feature>
<organism evidence="2 3">
    <name type="scientific">Puccinia graminis f. sp. tritici (strain CRL 75-36-700-3 / race SCCL)</name>
    <name type="common">Black stem rust fungus</name>
    <dbReference type="NCBI Taxonomy" id="418459"/>
    <lineage>
        <taxon>Eukaryota</taxon>
        <taxon>Fungi</taxon>
        <taxon>Dikarya</taxon>
        <taxon>Basidiomycota</taxon>
        <taxon>Pucciniomycotina</taxon>
        <taxon>Pucciniomycetes</taxon>
        <taxon>Pucciniales</taxon>
        <taxon>Pucciniaceae</taxon>
        <taxon>Puccinia</taxon>
    </lineage>
</organism>
<feature type="compositionally biased region" description="Acidic residues" evidence="1">
    <location>
        <begin position="62"/>
        <end position="82"/>
    </location>
</feature>
<dbReference type="PANTHER" id="PTHR33069">
    <property type="entry name" value="CHROMOSOME 7, WHOLE GENOME SHOTGUN SEQUENCE-RELATED"/>
    <property type="match status" value="1"/>
</dbReference>
<feature type="compositionally biased region" description="Basic and acidic residues" evidence="1">
    <location>
        <begin position="40"/>
        <end position="52"/>
    </location>
</feature>
<feature type="region of interest" description="Disordered" evidence="1">
    <location>
        <begin position="39"/>
        <end position="107"/>
    </location>
</feature>
<keyword evidence="3" id="KW-1185">Reference proteome</keyword>
<dbReference type="STRING" id="418459.E3JPW1"/>
<dbReference type="VEuPathDB" id="FungiDB:PGTG_00607"/>
<dbReference type="RefSeq" id="XP_003307657.2">
    <property type="nucleotide sequence ID" value="XM_003307609.2"/>
</dbReference>